<feature type="domain" description="Methionyl/Valyl/Leucyl/Isoleucyl-tRNA synthetase anticodon-binding" evidence="9">
    <location>
        <begin position="17"/>
        <end position="85"/>
    </location>
</feature>
<evidence type="ECO:0000256" key="6">
    <source>
        <dbReference type="ARBA" id="ARBA00023146"/>
    </source>
</evidence>
<dbReference type="GO" id="GO:0005524">
    <property type="term" value="F:ATP binding"/>
    <property type="evidence" value="ECO:0007669"/>
    <property type="project" value="UniProtKB-KW"/>
</dbReference>
<protein>
    <recommendedName>
        <fullName evidence="1">valine--tRNA ligase</fullName>
        <ecNumber evidence="1">6.1.1.9</ecNumber>
    </recommendedName>
    <alternativeName>
        <fullName evidence="7">Valyl-tRNA synthetase</fullName>
    </alternativeName>
</protein>
<dbReference type="Gene3D" id="1.10.730.10">
    <property type="entry name" value="Isoleucyl-tRNA Synthetase, Domain 1"/>
    <property type="match status" value="1"/>
</dbReference>
<dbReference type="EMBL" id="JAWZZT010001391">
    <property type="protein sequence ID" value="MDX7018853.1"/>
    <property type="molecule type" value="Genomic_DNA"/>
</dbReference>
<evidence type="ECO:0000256" key="2">
    <source>
        <dbReference type="ARBA" id="ARBA00022598"/>
    </source>
</evidence>
<evidence type="ECO:0000313" key="10">
    <source>
        <dbReference type="EMBL" id="MDX7018853.1"/>
    </source>
</evidence>
<evidence type="ECO:0000256" key="5">
    <source>
        <dbReference type="ARBA" id="ARBA00022917"/>
    </source>
</evidence>
<name>A0AAW9EGG0_KLEAE</name>
<dbReference type="InterPro" id="IPR009080">
    <property type="entry name" value="tRNAsynth_Ia_anticodon-bd"/>
</dbReference>
<feature type="non-terminal residue" evidence="10">
    <location>
        <position position="85"/>
    </location>
</feature>
<feature type="non-terminal residue" evidence="10">
    <location>
        <position position="1"/>
    </location>
</feature>
<keyword evidence="4" id="KW-0067">ATP-binding</keyword>
<dbReference type="PANTHER" id="PTHR11946">
    <property type="entry name" value="VALYL-TRNA SYNTHETASES"/>
    <property type="match status" value="1"/>
</dbReference>
<organism evidence="10 11">
    <name type="scientific">Klebsiella aerogenes</name>
    <name type="common">Enterobacter aerogenes</name>
    <dbReference type="NCBI Taxonomy" id="548"/>
    <lineage>
        <taxon>Bacteria</taxon>
        <taxon>Pseudomonadati</taxon>
        <taxon>Pseudomonadota</taxon>
        <taxon>Gammaproteobacteria</taxon>
        <taxon>Enterobacterales</taxon>
        <taxon>Enterobacteriaceae</taxon>
        <taxon>Klebsiella/Raoultella group</taxon>
        <taxon>Klebsiella</taxon>
    </lineage>
</organism>
<dbReference type="GO" id="GO:0004832">
    <property type="term" value="F:valine-tRNA ligase activity"/>
    <property type="evidence" value="ECO:0007669"/>
    <property type="project" value="UniProtKB-EC"/>
</dbReference>
<dbReference type="GO" id="GO:0005829">
    <property type="term" value="C:cytosol"/>
    <property type="evidence" value="ECO:0007669"/>
    <property type="project" value="TreeGrafter"/>
</dbReference>
<dbReference type="PANTHER" id="PTHR11946:SF93">
    <property type="entry name" value="VALINE--TRNA LIGASE, CHLOROPLASTIC_MITOCHONDRIAL 2"/>
    <property type="match status" value="1"/>
</dbReference>
<evidence type="ECO:0000256" key="3">
    <source>
        <dbReference type="ARBA" id="ARBA00022741"/>
    </source>
</evidence>
<reference evidence="10" key="1">
    <citation type="submission" date="2023-11" db="EMBL/GenBank/DDBJ databases">
        <title>Detection of rare carbapenemases in Enterobacterales - comparison of two colorimetric and two CIM-based carbapenemase assays.</title>
        <authorList>
            <person name="Schaffarczyk L."/>
            <person name="Noster J."/>
            <person name="Stelzer Y."/>
            <person name="Sattler J."/>
            <person name="Gatermann S."/>
            <person name="Hamprecht A."/>
        </authorList>
    </citation>
    <scope>NUCLEOTIDE SEQUENCE</scope>
    <source>
        <strain evidence="10">CIM-Cont-037</strain>
    </source>
</reference>
<evidence type="ECO:0000313" key="11">
    <source>
        <dbReference type="Proteomes" id="UP001279012"/>
    </source>
</evidence>
<dbReference type="Proteomes" id="UP001279012">
    <property type="component" value="Unassembled WGS sequence"/>
</dbReference>
<keyword evidence="5" id="KW-0648">Protein biosynthesis</keyword>
<gene>
    <name evidence="10" type="ORF">SJ059_30975</name>
</gene>
<dbReference type="InterPro" id="IPR013155">
    <property type="entry name" value="M/V/L/I-tRNA-synth_anticd-bd"/>
</dbReference>
<dbReference type="EC" id="6.1.1.9" evidence="1"/>
<sequence>DQDCGYQGGEMTFSLADRWILAEFNNTIKAYREALDNYRFDIAAGILYEFTWNQFCDWYLELSKPAVHKGNDAQKRAARHTLIEV</sequence>
<comment type="catalytic activity">
    <reaction evidence="8">
        <text>tRNA(Val) + L-valine + ATP = L-valyl-tRNA(Val) + AMP + diphosphate</text>
        <dbReference type="Rhea" id="RHEA:10704"/>
        <dbReference type="Rhea" id="RHEA-COMP:9672"/>
        <dbReference type="Rhea" id="RHEA-COMP:9708"/>
        <dbReference type="ChEBI" id="CHEBI:30616"/>
        <dbReference type="ChEBI" id="CHEBI:33019"/>
        <dbReference type="ChEBI" id="CHEBI:57762"/>
        <dbReference type="ChEBI" id="CHEBI:78442"/>
        <dbReference type="ChEBI" id="CHEBI:78537"/>
        <dbReference type="ChEBI" id="CHEBI:456215"/>
        <dbReference type="EC" id="6.1.1.9"/>
    </reaction>
</comment>
<keyword evidence="2 10" id="KW-0436">Ligase</keyword>
<dbReference type="InterPro" id="IPR002303">
    <property type="entry name" value="Valyl-tRNA_ligase"/>
</dbReference>
<dbReference type="Pfam" id="PF08264">
    <property type="entry name" value="Anticodon_1"/>
    <property type="match status" value="1"/>
</dbReference>
<proteinExistence type="predicted"/>
<keyword evidence="6" id="KW-0030">Aminoacyl-tRNA synthetase</keyword>
<dbReference type="AlphaFoldDB" id="A0AAW9EGG0"/>
<evidence type="ECO:0000256" key="1">
    <source>
        <dbReference type="ARBA" id="ARBA00013169"/>
    </source>
</evidence>
<evidence type="ECO:0000256" key="8">
    <source>
        <dbReference type="ARBA" id="ARBA00047552"/>
    </source>
</evidence>
<evidence type="ECO:0000259" key="9">
    <source>
        <dbReference type="Pfam" id="PF08264"/>
    </source>
</evidence>
<comment type="caution">
    <text evidence="10">The sequence shown here is derived from an EMBL/GenBank/DDBJ whole genome shotgun (WGS) entry which is preliminary data.</text>
</comment>
<dbReference type="SUPFAM" id="SSF47323">
    <property type="entry name" value="Anticodon-binding domain of a subclass of class I aminoacyl-tRNA synthetases"/>
    <property type="match status" value="1"/>
</dbReference>
<dbReference type="GO" id="GO:0006438">
    <property type="term" value="P:valyl-tRNA aminoacylation"/>
    <property type="evidence" value="ECO:0007669"/>
    <property type="project" value="InterPro"/>
</dbReference>
<evidence type="ECO:0000256" key="7">
    <source>
        <dbReference type="ARBA" id="ARBA00029936"/>
    </source>
</evidence>
<accession>A0AAW9EGG0</accession>
<dbReference type="InterPro" id="IPR033705">
    <property type="entry name" value="Anticodon_Ia_Val"/>
</dbReference>
<dbReference type="CDD" id="cd07962">
    <property type="entry name" value="Anticodon_Ia_Val"/>
    <property type="match status" value="1"/>
</dbReference>
<evidence type="ECO:0000256" key="4">
    <source>
        <dbReference type="ARBA" id="ARBA00022840"/>
    </source>
</evidence>
<keyword evidence="3" id="KW-0547">Nucleotide-binding</keyword>